<comment type="caution">
    <text evidence="1">The sequence shown here is derived from an EMBL/GenBank/DDBJ whole genome shotgun (WGS) entry which is preliminary data.</text>
</comment>
<gene>
    <name evidence="1" type="ORF">OD355_09440</name>
</gene>
<dbReference type="Pfam" id="PF09697">
    <property type="entry name" value="Porph_ging"/>
    <property type="match status" value="1"/>
</dbReference>
<protein>
    <submittedName>
        <fullName evidence="1">GLPGLI family protein</fullName>
    </submittedName>
</protein>
<dbReference type="RefSeq" id="WP_263038221.1">
    <property type="nucleotide sequence ID" value="NZ_JAOTPL010000012.1"/>
</dbReference>
<dbReference type="AlphaFoldDB" id="A0AAE3LN95"/>
<accession>A0AAE3LN95</accession>
<dbReference type="NCBIfam" id="TIGR01200">
    <property type="entry name" value="GLPGLI"/>
    <property type="match status" value="1"/>
</dbReference>
<dbReference type="EMBL" id="JAOTPL010000012">
    <property type="protein sequence ID" value="MCU7694736.1"/>
    <property type="molecule type" value="Genomic_DNA"/>
</dbReference>
<evidence type="ECO:0000313" key="1">
    <source>
        <dbReference type="EMBL" id="MCU7694736.1"/>
    </source>
</evidence>
<evidence type="ECO:0000313" key="2">
    <source>
        <dbReference type="Proteomes" id="UP001209317"/>
    </source>
</evidence>
<name>A0AAE3LN95_9BACT</name>
<organism evidence="1 2">
    <name type="scientific">Haoranjiania flava</name>
    <dbReference type="NCBI Taxonomy" id="1856322"/>
    <lineage>
        <taxon>Bacteria</taxon>
        <taxon>Pseudomonadati</taxon>
        <taxon>Bacteroidota</taxon>
        <taxon>Chitinophagia</taxon>
        <taxon>Chitinophagales</taxon>
        <taxon>Chitinophagaceae</taxon>
        <taxon>Haoranjiania</taxon>
    </lineage>
</organism>
<proteinExistence type="predicted"/>
<keyword evidence="2" id="KW-1185">Reference proteome</keyword>
<dbReference type="Proteomes" id="UP001209317">
    <property type="component" value="Unassembled WGS sequence"/>
</dbReference>
<sequence>MHRKFIFLIIFFISTIPFCAFSQSGKITYDAVINRSLPGVPKDEMFQDDLYCNGWLFFNGSESIYRQSLPDSAVTSRSGGGSEGVLRMRYPIKVADTIGSIYKIQHQNKKILARMPLFNLKDFYVVDDKLEPINWKIETEKKRIGKFEVIKANADYLGRNWTAWFAPEIPVSVGPWKLYGLPGLILEAEDSTRKFRFLLKEVQVPFQINSAIFNPAALTKTAISKTEFIKIEEKKKDDQYRFRKARMEAAAGPDSRPVKININFEETIEIYK</sequence>
<dbReference type="InterPro" id="IPR005901">
    <property type="entry name" value="GLPGLI"/>
</dbReference>
<reference evidence="1" key="1">
    <citation type="submission" date="2022-10" db="EMBL/GenBank/DDBJ databases">
        <authorList>
            <person name="Kim H.S."/>
            <person name="Kim J.-S."/>
            <person name="Suh M.K."/>
            <person name="Eom M.K."/>
            <person name="Lee J.-S."/>
        </authorList>
    </citation>
    <scope>NUCLEOTIDE SEQUENCE</scope>
    <source>
        <strain evidence="1">LIP-5</strain>
    </source>
</reference>